<dbReference type="InterPro" id="IPR051455">
    <property type="entry name" value="Bact_solute-bind_prot3"/>
</dbReference>
<reference evidence="5 6" key="1">
    <citation type="submission" date="2023-10" db="EMBL/GenBank/DDBJ databases">
        <title>Noviherbaspirillum sp. CPCC 100848 genome assembly.</title>
        <authorList>
            <person name="Li X.Y."/>
            <person name="Fang X.M."/>
        </authorList>
    </citation>
    <scope>NUCLEOTIDE SEQUENCE [LARGE SCALE GENOMIC DNA]</scope>
    <source>
        <strain evidence="5 6">CPCC 100848</strain>
    </source>
</reference>
<dbReference type="Gene3D" id="3.40.190.10">
    <property type="entry name" value="Periplasmic binding protein-like II"/>
    <property type="match status" value="2"/>
</dbReference>
<sequence length="301" mass="32696">MKLGYVIVLTCALSVSAEGKAVEPSLTLTKVKETGIITIGYSDGSAPFSYIDKKPVPIGYSIDICNRIVEAVKAKLQLPDLQIKYMPVTSANRISFVANDIVDLECGTSTNNAERQKRVTFTVTTFVATGSMAVKRGSGIDQVRDLTGETVVSTAGSTSMSSLVALNRSLGLGMNIVAARDHVASFSMLEAGRASAFVMDDVLLHGFVANAKKPDSFRIKDFGTAIEPYGIILRKQDIGLKSIADGTIIRMFKSGDMARLYEKWFQSPIPPKKVNLSLPMKPAFRRLIEQPTDSSDPNDYR</sequence>
<evidence type="ECO:0000256" key="2">
    <source>
        <dbReference type="ARBA" id="ARBA00022448"/>
    </source>
</evidence>
<name>A0ABU6JE64_9BURK</name>
<dbReference type="RefSeq" id="WP_326508624.1">
    <property type="nucleotide sequence ID" value="NZ_JAWIIV010000023.1"/>
</dbReference>
<evidence type="ECO:0000256" key="1">
    <source>
        <dbReference type="ARBA" id="ARBA00010333"/>
    </source>
</evidence>
<dbReference type="PANTHER" id="PTHR30085:SF2">
    <property type="entry name" value="GLUTAMATE_ASPARTATE IMPORT SOLUTE-BINDING PROTEIN"/>
    <property type="match status" value="1"/>
</dbReference>
<proteinExistence type="inferred from homology"/>
<keyword evidence="3" id="KW-0732">Signal</keyword>
<dbReference type="SMART" id="SM00062">
    <property type="entry name" value="PBPb"/>
    <property type="match status" value="1"/>
</dbReference>
<gene>
    <name evidence="5" type="ORF">RY831_22500</name>
</gene>
<dbReference type="Proteomes" id="UP001352263">
    <property type="component" value="Unassembled WGS sequence"/>
</dbReference>
<evidence type="ECO:0000313" key="6">
    <source>
        <dbReference type="Proteomes" id="UP001352263"/>
    </source>
</evidence>
<evidence type="ECO:0000313" key="5">
    <source>
        <dbReference type="EMBL" id="MEC4721944.1"/>
    </source>
</evidence>
<evidence type="ECO:0000256" key="3">
    <source>
        <dbReference type="ARBA" id="ARBA00022729"/>
    </source>
</evidence>
<comment type="similarity">
    <text evidence="1">Belongs to the bacterial solute-binding protein 3 family.</text>
</comment>
<dbReference type="InterPro" id="IPR001638">
    <property type="entry name" value="Solute-binding_3/MltF_N"/>
</dbReference>
<keyword evidence="6" id="KW-1185">Reference proteome</keyword>
<keyword evidence="2" id="KW-0813">Transport</keyword>
<dbReference type="PANTHER" id="PTHR30085">
    <property type="entry name" value="AMINO ACID ABC TRANSPORTER PERMEASE"/>
    <property type="match status" value="1"/>
</dbReference>
<dbReference type="CDD" id="cd13688">
    <property type="entry name" value="PBP2_GltI_DEBP"/>
    <property type="match status" value="1"/>
</dbReference>
<comment type="caution">
    <text evidence="5">The sequence shown here is derived from an EMBL/GenBank/DDBJ whole genome shotgun (WGS) entry which is preliminary data.</text>
</comment>
<accession>A0ABU6JE64</accession>
<protein>
    <submittedName>
        <fullName evidence="5">Transporter substrate-binding domain-containing protein</fullName>
    </submittedName>
</protein>
<evidence type="ECO:0000259" key="4">
    <source>
        <dbReference type="SMART" id="SM00062"/>
    </source>
</evidence>
<dbReference type="SUPFAM" id="SSF53850">
    <property type="entry name" value="Periplasmic binding protein-like II"/>
    <property type="match status" value="1"/>
</dbReference>
<dbReference type="EMBL" id="JAWIIV010000023">
    <property type="protein sequence ID" value="MEC4721944.1"/>
    <property type="molecule type" value="Genomic_DNA"/>
</dbReference>
<organism evidence="5 6">
    <name type="scientific">Noviherbaspirillum album</name>
    <dbReference type="NCBI Taxonomy" id="3080276"/>
    <lineage>
        <taxon>Bacteria</taxon>
        <taxon>Pseudomonadati</taxon>
        <taxon>Pseudomonadota</taxon>
        <taxon>Betaproteobacteria</taxon>
        <taxon>Burkholderiales</taxon>
        <taxon>Oxalobacteraceae</taxon>
        <taxon>Noviherbaspirillum</taxon>
    </lineage>
</organism>
<dbReference type="Pfam" id="PF00497">
    <property type="entry name" value="SBP_bac_3"/>
    <property type="match status" value="1"/>
</dbReference>
<feature type="domain" description="Solute-binding protein family 3/N-terminal" evidence="4">
    <location>
        <begin position="36"/>
        <end position="268"/>
    </location>
</feature>